<feature type="transmembrane region" description="Helical" evidence="12">
    <location>
        <begin position="313"/>
        <end position="332"/>
    </location>
</feature>
<keyword evidence="14" id="KW-1185">Reference proteome</keyword>
<dbReference type="InterPro" id="IPR003780">
    <property type="entry name" value="COX15/CtaA_fam"/>
</dbReference>
<proteinExistence type="predicted"/>
<feature type="transmembrane region" description="Helical" evidence="12">
    <location>
        <begin position="12"/>
        <end position="32"/>
    </location>
</feature>
<keyword evidence="2" id="KW-1003">Cell membrane</keyword>
<dbReference type="Proteomes" id="UP001379945">
    <property type="component" value="Unassembled WGS sequence"/>
</dbReference>
<feature type="transmembrane region" description="Helical" evidence="12">
    <location>
        <begin position="170"/>
        <end position="191"/>
    </location>
</feature>
<keyword evidence="8" id="KW-0350">Heme biosynthesis</keyword>
<keyword evidence="7" id="KW-0408">Iron</keyword>
<protein>
    <submittedName>
        <fullName evidence="13">COX15/CtaA family protein</fullName>
    </submittedName>
</protein>
<evidence type="ECO:0000256" key="7">
    <source>
        <dbReference type="ARBA" id="ARBA00023004"/>
    </source>
</evidence>
<evidence type="ECO:0000256" key="10">
    <source>
        <dbReference type="ARBA" id="ARBA00023157"/>
    </source>
</evidence>
<evidence type="ECO:0000256" key="4">
    <source>
        <dbReference type="ARBA" id="ARBA00022723"/>
    </source>
</evidence>
<keyword evidence="3 12" id="KW-0812">Transmembrane</keyword>
<reference evidence="13 14" key="1">
    <citation type="submission" date="2024-04" db="EMBL/GenBank/DDBJ databases">
        <title>Novel species of the genus Ideonella isolated from streams.</title>
        <authorList>
            <person name="Lu H."/>
        </authorList>
    </citation>
    <scope>NUCLEOTIDE SEQUENCE [LARGE SCALE GENOMIC DNA]</scope>
    <source>
        <strain evidence="13 14">LYT19W</strain>
    </source>
</reference>
<evidence type="ECO:0000256" key="9">
    <source>
        <dbReference type="ARBA" id="ARBA00023136"/>
    </source>
</evidence>
<name>A0ABU9C2V9_9BURK</name>
<organism evidence="13 14">
    <name type="scientific">Ideonella margarita</name>
    <dbReference type="NCBI Taxonomy" id="2984191"/>
    <lineage>
        <taxon>Bacteria</taxon>
        <taxon>Pseudomonadati</taxon>
        <taxon>Pseudomonadota</taxon>
        <taxon>Betaproteobacteria</taxon>
        <taxon>Burkholderiales</taxon>
        <taxon>Sphaerotilaceae</taxon>
        <taxon>Ideonella</taxon>
    </lineage>
</organism>
<evidence type="ECO:0000313" key="14">
    <source>
        <dbReference type="Proteomes" id="UP001379945"/>
    </source>
</evidence>
<dbReference type="PANTHER" id="PTHR35457:SF1">
    <property type="entry name" value="HEME A SYNTHASE"/>
    <property type="match status" value="1"/>
</dbReference>
<evidence type="ECO:0000256" key="3">
    <source>
        <dbReference type="ARBA" id="ARBA00022692"/>
    </source>
</evidence>
<keyword evidence="4" id="KW-0479">Metal-binding</keyword>
<keyword evidence="10" id="KW-1015">Disulfide bond</keyword>
<comment type="subcellular location">
    <subcellularLocation>
        <location evidence="1">Membrane</location>
        <topology evidence="1">Multi-pass membrane protein</topology>
    </subcellularLocation>
</comment>
<feature type="transmembrane region" description="Helical" evidence="12">
    <location>
        <begin position="282"/>
        <end position="301"/>
    </location>
</feature>
<evidence type="ECO:0000256" key="5">
    <source>
        <dbReference type="ARBA" id="ARBA00022989"/>
    </source>
</evidence>
<sequence length="380" mass="40844">MPDVSAADHWLTGLQLLLLAGVLSLLPLSVWVWRTRTAPPSTRLRALTALTLFLTFDLIIFGAFTRLSDSGLGCPDWPGCYAEATPWAAHEEIHAAQSAQPTGPVTYSKAWIEMIHRYLAMTVGALILLSCALSWRWRAQVPQGWKWPLATLVWVLVQGLFGKYTVTLKLYPAIVTLHLMGGITLLALLVVQHERYLAKPVAVTAALRRGLWLVLGLLVVQVALGGWVSTNYAVLACRGFPTCNGQWWPGMDAGHGFTILRELGRAGSGEYLPANALVAIHMAHRLMAVVVLAALLSLALACWRSGGAMKRTAVWLLGLSTLQLATGLGNVVLHWPLIGALLHTGGAAALVAVLVAALQRTALPKSSISPASAFQSVRTA</sequence>
<keyword evidence="5 12" id="KW-1133">Transmembrane helix</keyword>
<feature type="transmembrane region" description="Helical" evidence="12">
    <location>
        <begin position="147"/>
        <end position="164"/>
    </location>
</feature>
<dbReference type="PANTHER" id="PTHR35457">
    <property type="entry name" value="HEME A SYNTHASE"/>
    <property type="match status" value="1"/>
</dbReference>
<gene>
    <name evidence="13" type="ORF">AACH00_01365</name>
</gene>
<evidence type="ECO:0000313" key="13">
    <source>
        <dbReference type="EMBL" id="MEK8044989.1"/>
    </source>
</evidence>
<dbReference type="InterPro" id="IPR050450">
    <property type="entry name" value="COX15/CtaA_HemeA_synthase"/>
</dbReference>
<keyword evidence="9 12" id="KW-0472">Membrane</keyword>
<dbReference type="RefSeq" id="WP_341397142.1">
    <property type="nucleotide sequence ID" value="NZ_JBBUTI010000001.1"/>
</dbReference>
<comment type="caution">
    <text evidence="13">The sequence shown here is derived from an EMBL/GenBank/DDBJ whole genome shotgun (WGS) entry which is preliminary data.</text>
</comment>
<evidence type="ECO:0000256" key="12">
    <source>
        <dbReference type="SAM" id="Phobius"/>
    </source>
</evidence>
<feature type="transmembrane region" description="Helical" evidence="12">
    <location>
        <begin position="44"/>
        <end position="64"/>
    </location>
</feature>
<accession>A0ABU9C2V9</accession>
<comment type="pathway">
    <text evidence="11">Porphyrin-containing compound metabolism.</text>
</comment>
<keyword evidence="6" id="KW-0560">Oxidoreductase</keyword>
<feature type="transmembrane region" description="Helical" evidence="12">
    <location>
        <begin position="211"/>
        <end position="228"/>
    </location>
</feature>
<feature type="transmembrane region" description="Helical" evidence="12">
    <location>
        <begin position="338"/>
        <end position="358"/>
    </location>
</feature>
<dbReference type="EMBL" id="JBBUTI010000001">
    <property type="protein sequence ID" value="MEK8044989.1"/>
    <property type="molecule type" value="Genomic_DNA"/>
</dbReference>
<evidence type="ECO:0000256" key="2">
    <source>
        <dbReference type="ARBA" id="ARBA00022475"/>
    </source>
</evidence>
<feature type="transmembrane region" description="Helical" evidence="12">
    <location>
        <begin position="115"/>
        <end position="135"/>
    </location>
</feature>
<dbReference type="Pfam" id="PF02628">
    <property type="entry name" value="COX15-CtaA"/>
    <property type="match status" value="1"/>
</dbReference>
<evidence type="ECO:0000256" key="6">
    <source>
        <dbReference type="ARBA" id="ARBA00023002"/>
    </source>
</evidence>
<evidence type="ECO:0000256" key="8">
    <source>
        <dbReference type="ARBA" id="ARBA00023133"/>
    </source>
</evidence>
<evidence type="ECO:0000256" key="1">
    <source>
        <dbReference type="ARBA" id="ARBA00004141"/>
    </source>
</evidence>
<evidence type="ECO:0000256" key="11">
    <source>
        <dbReference type="ARBA" id="ARBA00023444"/>
    </source>
</evidence>